<dbReference type="InterPro" id="IPR027417">
    <property type="entry name" value="P-loop_NTPase"/>
</dbReference>
<accession>A0A8A4TR03</accession>
<dbReference type="Gene3D" id="3.40.50.300">
    <property type="entry name" value="P-loop containing nucleotide triphosphate hydrolases"/>
    <property type="match status" value="1"/>
</dbReference>
<reference evidence="3" key="1">
    <citation type="submission" date="2021-03" db="EMBL/GenBank/DDBJ databases">
        <title>Acanthopleuribacteraceae sp. M133.</title>
        <authorList>
            <person name="Wang G."/>
        </authorList>
    </citation>
    <scope>NUCLEOTIDE SEQUENCE</scope>
    <source>
        <strain evidence="3">M133</strain>
    </source>
</reference>
<dbReference type="InterPro" id="IPR052735">
    <property type="entry name" value="NAD_biosynth-regulator"/>
</dbReference>
<dbReference type="NCBIfam" id="TIGR00125">
    <property type="entry name" value="cyt_tran_rel"/>
    <property type="match status" value="1"/>
</dbReference>
<dbReference type="Gene3D" id="3.40.50.620">
    <property type="entry name" value="HUPs"/>
    <property type="match status" value="1"/>
</dbReference>
<dbReference type="GO" id="GO:0000166">
    <property type="term" value="F:nucleotide binding"/>
    <property type="evidence" value="ECO:0007669"/>
    <property type="project" value="UniProtKB-KW"/>
</dbReference>
<proteinExistence type="predicted"/>
<organism evidence="3 4">
    <name type="scientific">Sulfidibacter corallicola</name>
    <dbReference type="NCBI Taxonomy" id="2818388"/>
    <lineage>
        <taxon>Bacteria</taxon>
        <taxon>Pseudomonadati</taxon>
        <taxon>Acidobacteriota</taxon>
        <taxon>Holophagae</taxon>
        <taxon>Acanthopleuribacterales</taxon>
        <taxon>Acanthopleuribacteraceae</taxon>
        <taxon>Sulfidibacter</taxon>
    </lineage>
</organism>
<dbReference type="PIRSF" id="PIRSF004776">
    <property type="entry name" value="NadR_NMNAT/RNK"/>
    <property type="match status" value="1"/>
</dbReference>
<protein>
    <submittedName>
        <fullName evidence="3">AAA family ATPase</fullName>
    </submittedName>
</protein>
<dbReference type="SUPFAM" id="SSF52540">
    <property type="entry name" value="P-loop containing nucleoside triphosphate hydrolases"/>
    <property type="match status" value="1"/>
</dbReference>
<dbReference type="Pfam" id="PF13521">
    <property type="entry name" value="AAA_28"/>
    <property type="match status" value="1"/>
</dbReference>
<dbReference type="GO" id="GO:0000309">
    <property type="term" value="F:nicotinamide-nucleotide adenylyltransferase activity"/>
    <property type="evidence" value="ECO:0007669"/>
    <property type="project" value="InterPro"/>
</dbReference>
<dbReference type="InterPro" id="IPR004821">
    <property type="entry name" value="Cyt_trans-like"/>
</dbReference>
<evidence type="ECO:0000259" key="2">
    <source>
        <dbReference type="Pfam" id="PF13521"/>
    </source>
</evidence>
<dbReference type="Proteomes" id="UP000663929">
    <property type="component" value="Chromosome"/>
</dbReference>
<feature type="binding site" evidence="1">
    <location>
        <position position="18"/>
    </location>
    <ligand>
        <name>NAD(+)</name>
        <dbReference type="ChEBI" id="CHEBI:57540"/>
        <label>1</label>
    </ligand>
</feature>
<evidence type="ECO:0000313" key="3">
    <source>
        <dbReference type="EMBL" id="QTD51522.1"/>
    </source>
</evidence>
<dbReference type="PANTHER" id="PTHR37512">
    <property type="entry name" value="TRIFUNCTIONAL NAD BIOSYNTHESIS/REGULATOR PROTEIN NADR"/>
    <property type="match status" value="1"/>
</dbReference>
<dbReference type="InterPro" id="IPR014729">
    <property type="entry name" value="Rossmann-like_a/b/a_fold"/>
</dbReference>
<dbReference type="SUPFAM" id="SSF52374">
    <property type="entry name" value="Nucleotidylyl transferase"/>
    <property type="match status" value="1"/>
</dbReference>
<dbReference type="KEGG" id="scor:J3U87_03555"/>
<keyword evidence="4" id="KW-1185">Reference proteome</keyword>
<keyword evidence="1" id="KW-0547">Nucleotide-binding</keyword>
<dbReference type="RefSeq" id="WP_237381650.1">
    <property type="nucleotide sequence ID" value="NZ_CP071793.1"/>
</dbReference>
<evidence type="ECO:0000256" key="1">
    <source>
        <dbReference type="PIRSR" id="PIRSR004776-1"/>
    </source>
</evidence>
<dbReference type="PANTHER" id="PTHR37512:SF1">
    <property type="entry name" value="NADR_TTD14 AAA DOMAIN-CONTAINING PROTEIN"/>
    <property type="match status" value="1"/>
</dbReference>
<sequence>MPENTKTGLVLGKFLPPHLGHLYLLDFAQSWCDRLFVVVGTLASEPIPGHLRHGWIKQLMPGAEVIHLDRELPQYPHEHPRFWDLWREALLEVLPISPQFVFASETYGHRLADELGARYVPVDPDRTTVPISGTSIRADPWRHWKYLPRVVRPYFAKRVCVFGPESTGKSTLTRDLAAHFHTAAVPEYARTHLEAQGGAIESADIEIIARGQIAAERATAPNANRLLVCDTNLWLTTIWSRTLFGDCPAWIEEAAAAHAYDLHLLTDVDVPYVDDSVRYLPEERRAFFERCRDLLESKGFPYVVISGSWEERFQKAVEAVTSLFPS</sequence>
<dbReference type="InterPro" id="IPR038727">
    <property type="entry name" value="NadR/Ttd14_AAA_dom"/>
</dbReference>
<gene>
    <name evidence="3" type="ORF">J3U87_03555</name>
</gene>
<dbReference type="EMBL" id="CP071793">
    <property type="protein sequence ID" value="QTD51522.1"/>
    <property type="molecule type" value="Genomic_DNA"/>
</dbReference>
<dbReference type="GO" id="GO:0009435">
    <property type="term" value="P:NAD+ biosynthetic process"/>
    <property type="evidence" value="ECO:0007669"/>
    <property type="project" value="InterPro"/>
</dbReference>
<feature type="domain" description="NadR/Ttd14 AAA" evidence="2">
    <location>
        <begin position="158"/>
        <end position="312"/>
    </location>
</feature>
<dbReference type="GO" id="GO:0050262">
    <property type="term" value="F:ribosylnicotinamide kinase activity"/>
    <property type="evidence" value="ECO:0007669"/>
    <property type="project" value="InterPro"/>
</dbReference>
<dbReference type="AlphaFoldDB" id="A0A8A4TR03"/>
<evidence type="ECO:0000313" key="4">
    <source>
        <dbReference type="Proteomes" id="UP000663929"/>
    </source>
</evidence>
<name>A0A8A4TR03_SULCO</name>
<dbReference type="InterPro" id="IPR016429">
    <property type="entry name" value="NAD_NadR"/>
</dbReference>